<gene>
    <name evidence="1" type="ORF">AWB76_07612</name>
</gene>
<reference evidence="2" key="1">
    <citation type="submission" date="2016-01" db="EMBL/GenBank/DDBJ databases">
        <authorList>
            <person name="Peeters Charlotte."/>
        </authorList>
    </citation>
    <scope>NUCLEOTIDE SEQUENCE [LARGE SCALE GENOMIC DNA]</scope>
</reference>
<protein>
    <submittedName>
        <fullName evidence="1">Uncharacterized protein</fullName>
    </submittedName>
</protein>
<name>A0A158DYZ8_9BURK</name>
<sequence length="193" mass="21620">MKRILEVHRLAAAGARCTAAVDALESGGRIQVARWVTRDRRRQLLTATLNGRTGMQRNAVLRFVPVSDAFSFYERLETRYLRKKVETRSAIFRSIDVQTLSMPETAPTRRRVAPRTLATAAATAIHRILPRLQRLYRPGHILPPAEFRAMCAFLCSGHAGCLRIILGTLRSRAPIVAHVGDSFKTSCSVDERL</sequence>
<proteinExistence type="predicted"/>
<dbReference type="EMBL" id="FCOI02000059">
    <property type="protein sequence ID" value="SAK98917.1"/>
    <property type="molecule type" value="Genomic_DNA"/>
</dbReference>
<evidence type="ECO:0000313" key="2">
    <source>
        <dbReference type="Proteomes" id="UP000054624"/>
    </source>
</evidence>
<dbReference type="Proteomes" id="UP000054624">
    <property type="component" value="Unassembled WGS sequence"/>
</dbReference>
<dbReference type="STRING" id="1777137.AWB76_07612"/>
<organism evidence="1 2">
    <name type="scientific">Caballeronia temeraria</name>
    <dbReference type="NCBI Taxonomy" id="1777137"/>
    <lineage>
        <taxon>Bacteria</taxon>
        <taxon>Pseudomonadati</taxon>
        <taxon>Pseudomonadota</taxon>
        <taxon>Betaproteobacteria</taxon>
        <taxon>Burkholderiales</taxon>
        <taxon>Burkholderiaceae</taxon>
        <taxon>Caballeronia</taxon>
    </lineage>
</organism>
<evidence type="ECO:0000313" key="1">
    <source>
        <dbReference type="EMBL" id="SAK98917.1"/>
    </source>
</evidence>
<keyword evidence="2" id="KW-1185">Reference proteome</keyword>
<accession>A0A158DYZ8</accession>
<dbReference type="AlphaFoldDB" id="A0A158DYZ8"/>